<name>A0ABX1FB10_9PSEU</name>
<dbReference type="InterPro" id="IPR012338">
    <property type="entry name" value="Beta-lactam/transpept-like"/>
</dbReference>
<protein>
    <submittedName>
        <fullName evidence="2">Beta-lactamase family protein</fullName>
    </submittedName>
</protein>
<dbReference type="SUPFAM" id="SSF56601">
    <property type="entry name" value="beta-lactamase/transpeptidase-like"/>
    <property type="match status" value="1"/>
</dbReference>
<evidence type="ECO:0000313" key="2">
    <source>
        <dbReference type="EMBL" id="NKE56118.1"/>
    </source>
</evidence>
<dbReference type="Proteomes" id="UP001515943">
    <property type="component" value="Unassembled WGS sequence"/>
</dbReference>
<dbReference type="Gene3D" id="3.40.710.10">
    <property type="entry name" value="DD-peptidase/beta-lactamase superfamily"/>
    <property type="match status" value="1"/>
</dbReference>
<accession>A0ABX1FB10</accession>
<keyword evidence="3" id="KW-1185">Reference proteome</keyword>
<dbReference type="PANTHER" id="PTHR46825">
    <property type="entry name" value="D-ALANYL-D-ALANINE-CARBOXYPEPTIDASE/ENDOPEPTIDASE AMPH"/>
    <property type="match status" value="1"/>
</dbReference>
<proteinExistence type="predicted"/>
<evidence type="ECO:0000313" key="3">
    <source>
        <dbReference type="Proteomes" id="UP001515943"/>
    </source>
</evidence>
<evidence type="ECO:0000259" key="1">
    <source>
        <dbReference type="Pfam" id="PF00144"/>
    </source>
</evidence>
<feature type="domain" description="Beta-lactamase-related" evidence="1">
    <location>
        <begin position="27"/>
        <end position="332"/>
    </location>
</feature>
<comment type="caution">
    <text evidence="2">The sequence shown here is derived from an EMBL/GenBank/DDBJ whole genome shotgun (WGS) entry which is preliminary data.</text>
</comment>
<dbReference type="Pfam" id="PF00144">
    <property type="entry name" value="Beta-lactamase"/>
    <property type="match status" value="1"/>
</dbReference>
<sequence>MWTRRTGQGQVAALRSGGGAPVNEWIRRRLPELLEEHGVVGAQVAVLHNGEFVDAAAGVRNVDTNEPVTGDTFFQIGSITKVWTATLVMQLVNEGLLDLDRPVRDALPEFRIADEEAARIITPRQLLCHTAGFDGDLRFETGSGDDMLAKYVGLLSEAGQISPPGELYSYCNAGYVVLGRIVEVVRGKPFRAVLHERFGLRSFAASQAEYALHEMADGHLDEDGELRPTTDHLPESWAPSGAVLAMSARELLEFVRMHLETTEFDAMREPQATHPDFGTGEWWWGLGWELSNVEGGTMIGHTGSTVGYTSVVRVVPEAGVAVAVLVNGSKAAWPFFAAILDHLLGELAGVRTRKLPDVPADPIPADPGKLAGLYRSTLLDVHITPGATGVLVKRVGRDPLSAALLSAEEREFVHLTDDVLIAVDKSGVLPLGGRDENGRVGWVHWSRAAMRV</sequence>
<dbReference type="EMBL" id="VSRL01000009">
    <property type="protein sequence ID" value="NKE56118.1"/>
    <property type="molecule type" value="Genomic_DNA"/>
</dbReference>
<dbReference type="InterPro" id="IPR001466">
    <property type="entry name" value="Beta-lactam-related"/>
</dbReference>
<reference evidence="2 3" key="1">
    <citation type="submission" date="2019-08" db="EMBL/GenBank/DDBJ databases">
        <title>Lentzea from Indian Himalayas.</title>
        <authorList>
            <person name="Mandal S."/>
            <person name="Mallick Gupta A."/>
            <person name="Maiti P.K."/>
            <person name="Sarkar J."/>
            <person name="Mandal S."/>
        </authorList>
    </citation>
    <scope>NUCLEOTIDE SEQUENCE [LARGE SCALE GENOMIC DNA]</scope>
    <source>
        <strain evidence="2 3">PSKA42</strain>
    </source>
</reference>
<gene>
    <name evidence="2" type="ORF">FXN61_04440</name>
</gene>
<dbReference type="InterPro" id="IPR050491">
    <property type="entry name" value="AmpC-like"/>
</dbReference>
<dbReference type="PANTHER" id="PTHR46825:SF9">
    <property type="entry name" value="BETA-LACTAMASE-RELATED DOMAIN-CONTAINING PROTEIN"/>
    <property type="match status" value="1"/>
</dbReference>
<organism evidence="2 3">
    <name type="scientific">Lentzea indica</name>
    <dbReference type="NCBI Taxonomy" id="2604800"/>
    <lineage>
        <taxon>Bacteria</taxon>
        <taxon>Bacillati</taxon>
        <taxon>Actinomycetota</taxon>
        <taxon>Actinomycetes</taxon>
        <taxon>Pseudonocardiales</taxon>
        <taxon>Pseudonocardiaceae</taxon>
        <taxon>Lentzea</taxon>
    </lineage>
</organism>